<organism evidence="1 2">
    <name type="scientific">Sphingobacterium faecale</name>
    <dbReference type="NCBI Taxonomy" id="2803775"/>
    <lineage>
        <taxon>Bacteria</taxon>
        <taxon>Pseudomonadati</taxon>
        <taxon>Bacteroidota</taxon>
        <taxon>Sphingobacteriia</taxon>
        <taxon>Sphingobacteriales</taxon>
        <taxon>Sphingobacteriaceae</taxon>
        <taxon>Sphingobacterium</taxon>
    </lineage>
</organism>
<dbReference type="Proteomes" id="UP000625283">
    <property type="component" value="Unassembled WGS sequence"/>
</dbReference>
<reference evidence="1 2" key="1">
    <citation type="submission" date="2021-01" db="EMBL/GenBank/DDBJ databases">
        <title>C459-1 draft genome sequence.</title>
        <authorList>
            <person name="Zhang X.-F."/>
        </authorList>
    </citation>
    <scope>NUCLEOTIDE SEQUENCE [LARGE SCALE GENOMIC DNA]</scope>
    <source>
        <strain evidence="2">C459-1</strain>
    </source>
</reference>
<dbReference type="EMBL" id="JAERTY010000001">
    <property type="protein sequence ID" value="MBL1407421.1"/>
    <property type="molecule type" value="Genomic_DNA"/>
</dbReference>
<accession>A0ABS1QYA6</accession>
<keyword evidence="2" id="KW-1185">Reference proteome</keyword>
<sequence length="549" mass="60083">MKKNINFLLYGLFFLLTGCFKDYEERYLFEENRIEFNDAVINSNASGKTFPILGPVPAANGKLVFRVNMTGKQSGHDIKLKFKVISEETTAVEGRDYRLPNGEEFIIPANSSFGQIEVDILPGGSGSPTIAIELLPTDDIDIMTRYHKIACRFVYMLTVPDPSKLQVVNDMLVYRDFSVGSYSNQNIGNYADLSNYNIYTVDGANANQEHIDLITLFGSSSGMNLLLPSSTSFTGWGSTSHIPTTWTKRNDGILMRIPNPEADELALFENANSVSGLLSAYSYFLSTIADRPGYNSTNDGPSTRVRNMADGDLVVYYSLERGVVSLLKVKSVTSSASGSITVDAKTGKFDTSDLVKNGNLAIEAVAVGTSRGLVDFASLSTYGFNEAITSTIRKETDIAYVWSSATGTNYGNFIPMQASMTGWAAIEASNGTGALNAWTADERNGGALIHFDNASDAELQAFANIMTRSQLIAAYENAKIDVINRPNYDLAFNGPANNARIRRPESKSIIFFKSNNPDRDLYAVMVVNSLNTSSASNRRMELLIKSDLK</sequence>
<comment type="caution">
    <text evidence="1">The sequence shown here is derived from an EMBL/GenBank/DDBJ whole genome shotgun (WGS) entry which is preliminary data.</text>
</comment>
<dbReference type="RefSeq" id="WP_202101225.1">
    <property type="nucleotide sequence ID" value="NZ_JAERTY010000001.1"/>
</dbReference>
<proteinExistence type="predicted"/>
<protein>
    <submittedName>
        <fullName evidence="1">DUF4843 domain-containing protein</fullName>
    </submittedName>
</protein>
<evidence type="ECO:0000313" key="2">
    <source>
        <dbReference type="Proteomes" id="UP000625283"/>
    </source>
</evidence>
<name>A0ABS1QYA6_9SPHI</name>
<gene>
    <name evidence="1" type="ORF">JKG61_01520</name>
</gene>
<dbReference type="PROSITE" id="PS51257">
    <property type="entry name" value="PROKAR_LIPOPROTEIN"/>
    <property type="match status" value="1"/>
</dbReference>
<evidence type="ECO:0000313" key="1">
    <source>
        <dbReference type="EMBL" id="MBL1407421.1"/>
    </source>
</evidence>